<evidence type="ECO:0000313" key="3">
    <source>
        <dbReference type="EMBL" id="GCD63823.1"/>
    </source>
</evidence>
<dbReference type="GO" id="GO:0032259">
    <property type="term" value="P:methylation"/>
    <property type="evidence" value="ECO:0007669"/>
    <property type="project" value="UniProtKB-KW"/>
</dbReference>
<keyword evidence="1" id="KW-0521">NADP</keyword>
<dbReference type="InterPro" id="IPR036098">
    <property type="entry name" value="Thymidylate_synthase_ThyX_sf"/>
</dbReference>
<comment type="similarity">
    <text evidence="1">Belongs to the thymidylate synthase ThyX family.</text>
</comment>
<dbReference type="GO" id="GO:0006231">
    <property type="term" value="P:dTMP biosynthetic process"/>
    <property type="evidence" value="ECO:0007669"/>
    <property type="project" value="UniProtKB-UniRule"/>
</dbReference>
<keyword evidence="1" id="KW-0489">Methyltransferase</keyword>
<dbReference type="PROSITE" id="PS51331">
    <property type="entry name" value="THYX"/>
    <property type="match status" value="1"/>
</dbReference>
<feature type="binding site" description="in other chain" evidence="1">
    <location>
        <position position="289"/>
    </location>
    <ligand>
        <name>dUMP</name>
        <dbReference type="ChEBI" id="CHEBI:246422"/>
        <note>ligand shared between dimeric partners</note>
    </ligand>
</feature>
<dbReference type="AlphaFoldDB" id="A0A401X7U7"/>
<comment type="pathway">
    <text evidence="1">Pyrimidine metabolism; dTTP biosynthesis.</text>
</comment>
<feature type="compositionally biased region" description="Polar residues" evidence="2">
    <location>
        <begin position="23"/>
        <end position="32"/>
    </location>
</feature>
<dbReference type="EMBL" id="BDEV01000126">
    <property type="protein sequence ID" value="GCD63823.1"/>
    <property type="molecule type" value="Genomic_DNA"/>
</dbReference>
<dbReference type="GO" id="GO:0006235">
    <property type="term" value="P:dTTP biosynthetic process"/>
    <property type="evidence" value="ECO:0007669"/>
    <property type="project" value="UniProtKB-UniRule"/>
</dbReference>
<dbReference type="InterPro" id="IPR003669">
    <property type="entry name" value="Thymidylate_synthase_ThyX"/>
</dbReference>
<protein>
    <recommendedName>
        <fullName evidence="1">Flavin-dependent thymidylate synthase</fullName>
        <shortName evidence="1">FDTS</shortName>
        <ecNumber evidence="1">2.1.1.148</ecNumber>
    </recommendedName>
    <alternativeName>
        <fullName evidence="1">FAD-dependent thymidylate synthase</fullName>
    </alternativeName>
    <alternativeName>
        <fullName evidence="1">Thymidylate synthase ThyX</fullName>
        <shortName evidence="1">TS</shortName>
        <shortName evidence="1">TSase</shortName>
    </alternativeName>
</protein>
<dbReference type="Proteomes" id="UP000287385">
    <property type="component" value="Unassembled WGS sequence"/>
</dbReference>
<feature type="region of interest" description="Disordered" evidence="2">
    <location>
        <begin position="1"/>
        <end position="49"/>
    </location>
</feature>
<dbReference type="CDD" id="cd20175">
    <property type="entry name" value="ThyX"/>
    <property type="match status" value="1"/>
</dbReference>
<dbReference type="RefSeq" id="WP_371414055.1">
    <property type="nucleotide sequence ID" value="NZ_BDEV01000126.1"/>
</dbReference>
<feature type="binding site" evidence="1">
    <location>
        <position position="316"/>
    </location>
    <ligand>
        <name>dUMP</name>
        <dbReference type="ChEBI" id="CHEBI:246422"/>
        <note>ligand shared between dimeric partners</note>
    </ligand>
</feature>
<dbReference type="GO" id="GO:0050797">
    <property type="term" value="F:thymidylate synthase (FAD) activity"/>
    <property type="evidence" value="ECO:0007669"/>
    <property type="project" value="UniProtKB-UniRule"/>
</dbReference>
<dbReference type="NCBIfam" id="TIGR02170">
    <property type="entry name" value="thyX"/>
    <property type="match status" value="1"/>
</dbReference>
<dbReference type="EC" id="2.1.1.148" evidence="1"/>
<keyword evidence="1" id="KW-0285">Flavoprotein</keyword>
<dbReference type="PANTHER" id="PTHR34934:SF1">
    <property type="entry name" value="FLAVIN-DEPENDENT THYMIDYLATE SYNTHASE"/>
    <property type="match status" value="1"/>
</dbReference>
<reference evidence="3 4" key="1">
    <citation type="submission" date="2016-06" db="EMBL/GenBank/DDBJ databases">
        <title>Acetobacter pasteurianus NBRC 3278 whole genome sequencing project.</title>
        <authorList>
            <person name="Matsutani M."/>
            <person name="Shiwa Y."/>
            <person name="Okamoto-Kainuma A."/>
            <person name="Ishikawa M."/>
            <person name="Koizumi Y."/>
            <person name="Yoshikawa H."/>
            <person name="Yakushi T."/>
            <person name="Matsushita K."/>
        </authorList>
    </citation>
    <scope>NUCLEOTIDE SEQUENCE [LARGE SCALE GENOMIC DNA]</scope>
    <source>
        <strain evidence="3 4">NBRC 3278</strain>
    </source>
</reference>
<dbReference type="SUPFAM" id="SSF69796">
    <property type="entry name" value="Thymidylate synthase-complementing protein Thy1"/>
    <property type="match status" value="1"/>
</dbReference>
<comment type="function">
    <text evidence="1">Catalyzes the reductive methylation of 2'-deoxyuridine-5'-monophosphate (dUMP) to 2'-deoxythymidine-5'-monophosphate (dTMP) while utilizing 5,10-methylenetetrahydrofolate (mTHF) as the methyl donor, and NADPH and FADH(2) as the reductant.</text>
</comment>
<feature type="binding site" evidence="1">
    <location>
        <position position="211"/>
    </location>
    <ligand>
        <name>FAD</name>
        <dbReference type="ChEBI" id="CHEBI:57692"/>
        <note>ligand shared between neighboring subunits</note>
    </ligand>
</feature>
<dbReference type="GO" id="GO:0070402">
    <property type="term" value="F:NADPH binding"/>
    <property type="evidence" value="ECO:0007669"/>
    <property type="project" value="TreeGrafter"/>
</dbReference>
<feature type="binding site" evidence="1">
    <location>
        <begin position="200"/>
        <end position="203"/>
    </location>
    <ligand>
        <name>dUMP</name>
        <dbReference type="ChEBI" id="CHEBI:246422"/>
        <note>ligand shared between dimeric partners</note>
    </ligand>
</feature>
<comment type="subunit">
    <text evidence="1">Homotetramer.</text>
</comment>
<comment type="catalytic activity">
    <reaction evidence="1">
        <text>dUMP + (6R)-5,10-methylene-5,6,7,8-tetrahydrofolate + NADPH + H(+) = dTMP + (6S)-5,6,7,8-tetrahydrofolate + NADP(+)</text>
        <dbReference type="Rhea" id="RHEA:29043"/>
        <dbReference type="ChEBI" id="CHEBI:15378"/>
        <dbReference type="ChEBI" id="CHEBI:15636"/>
        <dbReference type="ChEBI" id="CHEBI:57453"/>
        <dbReference type="ChEBI" id="CHEBI:57783"/>
        <dbReference type="ChEBI" id="CHEBI:58349"/>
        <dbReference type="ChEBI" id="CHEBI:63528"/>
        <dbReference type="ChEBI" id="CHEBI:246422"/>
        <dbReference type="EC" id="2.1.1.148"/>
    </reaction>
</comment>
<dbReference type="HAMAP" id="MF_01408">
    <property type="entry name" value="ThyX"/>
    <property type="match status" value="1"/>
</dbReference>
<dbReference type="GO" id="GO:0004799">
    <property type="term" value="F:thymidylate synthase activity"/>
    <property type="evidence" value="ECO:0007669"/>
    <property type="project" value="TreeGrafter"/>
</dbReference>
<sequence>MTSNTNSTNSEENSPNYPSTNSKSNNEKTQIPNGGLIASPHGQNDCIQGQEQSWGSMLGTGEMVVNGATVDLHRSNKDVSVPVKVPVNCANGLEVMKSMGLVPIDNDDFKTLDRPHVQELDDILGLAWPALDHGFVRLIDYMGDQEAIIQAARVSYGKGTKSVIEDTSLLHYLYRNRHSSPFEMCEIKLHVKLPIFIARQWIRHRTASVNEYSARYSLLDNEFYLPTADKVACQSTDNKQGRGDVLPLDKALEVIKILREDAERNYADYEKLLAPEDQKGFDVARELGRINLTLNTYTQWYWKVDLHNLLHFLSLRIDSHAQYEIRVYAQIISKILKLWVPDVFEAWEEYSLQAKTFSKSQIAVLRKILAFAQKAGLSEQELTQYLQIQGVKGREAREFKDLLIG</sequence>
<dbReference type="PANTHER" id="PTHR34934">
    <property type="entry name" value="FLAVIN-DEPENDENT THYMIDYLATE SYNTHASE"/>
    <property type="match status" value="1"/>
</dbReference>
<keyword evidence="1" id="KW-0274">FAD</keyword>
<keyword evidence="1" id="KW-0808">Transferase</keyword>
<feature type="binding site" evidence="1">
    <location>
        <position position="180"/>
    </location>
    <ligand>
        <name>FAD</name>
        <dbReference type="ChEBI" id="CHEBI:57692"/>
        <note>ligand shared between neighboring subunits</note>
    </ligand>
</feature>
<gene>
    <name evidence="1 3" type="primary">thyX</name>
    <name evidence="3" type="ORF">NBRC3278_2916</name>
</gene>
<feature type="compositionally biased region" description="Low complexity" evidence="2">
    <location>
        <begin position="1"/>
        <end position="22"/>
    </location>
</feature>
<comment type="cofactor">
    <cofactor evidence="1">
        <name>FAD</name>
        <dbReference type="ChEBI" id="CHEBI:57692"/>
    </cofactor>
    <text evidence="1">Binds 4 FAD per tetramer. Each FAD binding site is formed by three monomers.</text>
</comment>
<feature type="binding site" description="in other chain" evidence="1">
    <location>
        <begin position="211"/>
        <end position="215"/>
    </location>
    <ligand>
        <name>dUMP</name>
        <dbReference type="ChEBI" id="CHEBI:246422"/>
        <note>ligand shared between dimeric partners</note>
    </ligand>
</feature>
<feature type="binding site" evidence="1">
    <location>
        <begin position="305"/>
        <end position="307"/>
    </location>
    <ligand>
        <name>FAD</name>
        <dbReference type="ChEBI" id="CHEBI:57692"/>
        <note>ligand shared between neighboring subunits</note>
    </ligand>
</feature>
<comment type="caution">
    <text evidence="3">The sequence shown here is derived from an EMBL/GenBank/DDBJ whole genome shotgun (WGS) entry which is preliminary data.</text>
</comment>
<proteinExistence type="inferred from homology"/>
<accession>A0A401X7U7</accession>
<dbReference type="UniPathway" id="UPA00575"/>
<organism evidence="3 4">
    <name type="scientific">Acetobacter pasteurianus NBRC 3278</name>
    <dbReference type="NCBI Taxonomy" id="1226660"/>
    <lineage>
        <taxon>Bacteria</taxon>
        <taxon>Pseudomonadati</taxon>
        <taxon>Pseudomonadota</taxon>
        <taxon>Alphaproteobacteria</taxon>
        <taxon>Acetobacterales</taxon>
        <taxon>Acetobacteraceae</taxon>
        <taxon>Acetobacter</taxon>
    </lineage>
</organism>
<feature type="binding site" evidence="1">
    <location>
        <position position="311"/>
    </location>
    <ligand>
        <name>FAD</name>
        <dbReference type="ChEBI" id="CHEBI:57692"/>
        <note>ligand shared between neighboring subunits</note>
    </ligand>
</feature>
<dbReference type="GO" id="GO:0050660">
    <property type="term" value="F:flavin adenine dinucleotide binding"/>
    <property type="evidence" value="ECO:0007669"/>
    <property type="project" value="UniProtKB-UniRule"/>
</dbReference>
<feature type="active site" description="Involved in ionization of N3 of dUMP, leading to its activation" evidence="1">
    <location>
        <position position="316"/>
    </location>
</feature>
<evidence type="ECO:0000256" key="2">
    <source>
        <dbReference type="SAM" id="MobiDB-lite"/>
    </source>
</evidence>
<evidence type="ECO:0000313" key="4">
    <source>
        <dbReference type="Proteomes" id="UP000287385"/>
    </source>
</evidence>
<keyword evidence="1" id="KW-0545">Nucleotide biosynthesis</keyword>
<name>A0A401X7U7_ACEPA</name>
<keyword evidence="4" id="KW-1185">Reference proteome</keyword>
<evidence type="ECO:0000256" key="1">
    <source>
        <dbReference type="HAMAP-Rule" id="MF_01408"/>
    </source>
</evidence>
<dbReference type="Pfam" id="PF02511">
    <property type="entry name" value="Thy1"/>
    <property type="match status" value="1"/>
</dbReference>
<dbReference type="Gene3D" id="3.30.1360.170">
    <property type="match status" value="1"/>
</dbReference>
<feature type="binding site" evidence="1">
    <location>
        <begin position="203"/>
        <end position="205"/>
    </location>
    <ligand>
        <name>FAD</name>
        <dbReference type="ChEBI" id="CHEBI:57692"/>
        <note>ligand shared between neighboring subunits</note>
    </ligand>
</feature>